<dbReference type="PANTHER" id="PTHR34071:SF2">
    <property type="entry name" value="FLAVIN-NUCLEOTIDE-BINDING PROTEIN"/>
    <property type="match status" value="1"/>
</dbReference>
<keyword evidence="2" id="KW-1185">Reference proteome</keyword>
<organism evidence="1 2">
    <name type="scientific">Daejeonella rubra</name>
    <dbReference type="NCBI Taxonomy" id="990371"/>
    <lineage>
        <taxon>Bacteria</taxon>
        <taxon>Pseudomonadati</taxon>
        <taxon>Bacteroidota</taxon>
        <taxon>Sphingobacteriia</taxon>
        <taxon>Sphingobacteriales</taxon>
        <taxon>Sphingobacteriaceae</taxon>
        <taxon>Daejeonella</taxon>
    </lineage>
</organism>
<protein>
    <recommendedName>
        <fullName evidence="3">Pyridoxamine 5'-phosphate oxidase</fullName>
    </recommendedName>
</protein>
<reference evidence="2" key="1">
    <citation type="submission" date="2016-10" db="EMBL/GenBank/DDBJ databases">
        <authorList>
            <person name="Varghese N."/>
            <person name="Submissions S."/>
        </authorList>
    </citation>
    <scope>NUCLEOTIDE SEQUENCE [LARGE SCALE GENOMIC DNA]</scope>
    <source>
        <strain evidence="2">DSM 24536</strain>
    </source>
</reference>
<dbReference type="InterPro" id="IPR012349">
    <property type="entry name" value="Split_barrel_FMN-bd"/>
</dbReference>
<dbReference type="STRING" id="990371.SAMN05421813_11827"/>
<gene>
    <name evidence="1" type="ORF">SAMN05421813_11827</name>
</gene>
<proteinExistence type="predicted"/>
<name>A0A1G9UX62_9SPHI</name>
<accession>A0A1G9UX62</accession>
<dbReference type="AlphaFoldDB" id="A0A1G9UX62"/>
<dbReference type="OrthoDB" id="9794935at2"/>
<evidence type="ECO:0000313" key="2">
    <source>
        <dbReference type="Proteomes" id="UP000199226"/>
    </source>
</evidence>
<evidence type="ECO:0000313" key="1">
    <source>
        <dbReference type="EMBL" id="SDM64440.1"/>
    </source>
</evidence>
<dbReference type="RefSeq" id="WP_090705356.1">
    <property type="nucleotide sequence ID" value="NZ_FNHH01000018.1"/>
</dbReference>
<dbReference type="Pfam" id="PF12900">
    <property type="entry name" value="Pyridox_ox_2"/>
    <property type="match status" value="1"/>
</dbReference>
<dbReference type="InterPro" id="IPR024747">
    <property type="entry name" value="Pyridox_Oxase-rel"/>
</dbReference>
<dbReference type="Proteomes" id="UP000199226">
    <property type="component" value="Unassembled WGS sequence"/>
</dbReference>
<dbReference type="PANTHER" id="PTHR34071">
    <property type="entry name" value="5-NITROIMIDAZOLE ANTIBIOTICS RESISTANCE PROTEIN, NIMA-FAMILY-RELATED PROTEIN-RELATED"/>
    <property type="match status" value="1"/>
</dbReference>
<dbReference type="SUPFAM" id="SSF50475">
    <property type="entry name" value="FMN-binding split barrel"/>
    <property type="match status" value="1"/>
</dbReference>
<dbReference type="EMBL" id="FNHH01000018">
    <property type="protein sequence ID" value="SDM64440.1"/>
    <property type="molecule type" value="Genomic_DNA"/>
</dbReference>
<evidence type="ECO:0008006" key="3">
    <source>
        <dbReference type="Google" id="ProtNLM"/>
    </source>
</evidence>
<dbReference type="Gene3D" id="2.30.110.10">
    <property type="entry name" value="Electron Transport, Fmn-binding Protein, Chain A"/>
    <property type="match status" value="1"/>
</dbReference>
<sequence>MLGNLSETEIDSLLKRQVIGRIACHADGATYIVPTNYIYDGTHIISHSAAGKKIEMMRKNPEVCFEVEEIQSIFRWQTVIAWGKFEEITDQEERGRAMQGLIHKIMPLVDDPAGHPFHAIASDEYDIETKIELILFKITLNNKTGRFESGTHPVV</sequence>